<dbReference type="EMBL" id="KZ679677">
    <property type="protein sequence ID" value="PTB57414.1"/>
    <property type="molecule type" value="Genomic_DNA"/>
</dbReference>
<dbReference type="Proteomes" id="UP000241690">
    <property type="component" value="Unassembled WGS sequence"/>
</dbReference>
<evidence type="ECO:0000256" key="1">
    <source>
        <dbReference type="ARBA" id="ARBA00022737"/>
    </source>
</evidence>
<name>A0A2T4AK04_TRIHA</name>
<accession>A0A2T4AK04</accession>
<dbReference type="GeneID" id="36629832"/>
<dbReference type="Pfam" id="PF14479">
    <property type="entry name" value="HeLo"/>
    <property type="match status" value="1"/>
</dbReference>
<proteinExistence type="predicted"/>
<reference evidence="4 5" key="1">
    <citation type="submission" date="2016-07" db="EMBL/GenBank/DDBJ databases">
        <title>Multiple horizontal gene transfer events from other fungi enriched the ability of initially mycotrophic Trichoderma (Ascomycota) to feed on dead plant biomass.</title>
        <authorList>
            <consortium name="DOE Joint Genome Institute"/>
            <person name="Aerts A."/>
            <person name="Atanasova L."/>
            <person name="Chenthamara K."/>
            <person name="Zhang J."/>
            <person name="Grujic M."/>
            <person name="Henrissat B."/>
            <person name="Kuo A."/>
            <person name="Salamov A."/>
            <person name="Lipzen A."/>
            <person name="Labutti K."/>
            <person name="Barry K."/>
            <person name="Miao Y."/>
            <person name="Rahimi M.J."/>
            <person name="Shen Q."/>
            <person name="Grigoriev I.V."/>
            <person name="Kubicek C.P."/>
            <person name="Druzhinina I.S."/>
        </authorList>
    </citation>
    <scope>NUCLEOTIDE SEQUENCE [LARGE SCALE GENOMIC DNA]</scope>
    <source>
        <strain evidence="4 5">CBS 226.95</strain>
    </source>
</reference>
<dbReference type="Pfam" id="PF24883">
    <property type="entry name" value="NPHP3_N"/>
    <property type="match status" value="1"/>
</dbReference>
<dbReference type="RefSeq" id="XP_024777091.1">
    <property type="nucleotide sequence ID" value="XM_024921252.1"/>
</dbReference>
<dbReference type="Gene3D" id="1.20.120.1020">
    <property type="entry name" value="Prion-inhibition and propagation, HeLo domain"/>
    <property type="match status" value="1"/>
</dbReference>
<dbReference type="InterPro" id="IPR056884">
    <property type="entry name" value="NPHP3-like_N"/>
</dbReference>
<keyword evidence="5" id="KW-1185">Reference proteome</keyword>
<organism evidence="4 5">
    <name type="scientific">Trichoderma harzianum CBS 226.95</name>
    <dbReference type="NCBI Taxonomy" id="983964"/>
    <lineage>
        <taxon>Eukaryota</taxon>
        <taxon>Fungi</taxon>
        <taxon>Dikarya</taxon>
        <taxon>Ascomycota</taxon>
        <taxon>Pezizomycotina</taxon>
        <taxon>Sordariomycetes</taxon>
        <taxon>Hypocreomycetidae</taxon>
        <taxon>Hypocreales</taxon>
        <taxon>Hypocreaceae</taxon>
        <taxon>Trichoderma</taxon>
    </lineage>
</organism>
<protein>
    <submittedName>
        <fullName evidence="4">Uncharacterized protein</fullName>
    </submittedName>
</protein>
<dbReference type="STRING" id="983964.A0A2T4AK04"/>
<dbReference type="PANTHER" id="PTHR37542:SF3">
    <property type="entry name" value="PRION-INHIBITION AND PROPAGATION HELO DOMAIN-CONTAINING PROTEIN"/>
    <property type="match status" value="1"/>
</dbReference>
<evidence type="ECO:0000313" key="4">
    <source>
        <dbReference type="EMBL" id="PTB57414.1"/>
    </source>
</evidence>
<gene>
    <name evidence="4" type="ORF">M431DRAFT_547705</name>
</gene>
<feature type="domain" description="Nephrocystin 3-like N-terminal" evidence="3">
    <location>
        <begin position="275"/>
        <end position="405"/>
    </location>
</feature>
<sequence>MDPVGNTIGLLRFVLNSFSQIQLAREFESEFERYQPKLDLIQLRLSRWGEIVKLNNNSNIASKDLATPVNRGEGLENPKGDPTTGILLEIRDTVAKAQRDARKIKSGTSSDQLLDAEVCLPADLRGLHTRFKGLLSKRTSQTVKVVEGLKWAFYKRDHFDRFIADISSLTDNLEGLLPEGDRQKLWELSSDECEGINKPNLEELKDIAQDCDPIIENASGEALRNARGGANNVTQTHNIGNVLGFNNGNFNLTPAELAENEHRRAVKAWNKFKPCGLLLEIKELEAWFNMQCQQSVLWISGCPTNPNISRSYMIEYIREKKIKRPSKPCHLLYYYIDRTVTGSSYRNLQQAFWQQAYPSDRVQVHVLNNQDREDSSILDVLVERLAAAHRDVYIIIDGLDQLPRRHSKDGGHLAVAISSQNTPSFDRGKEYDKVFDLRLRPSYMSSDIRNYLGNSSGDSTIFMGTKDLR</sequence>
<evidence type="ECO:0000259" key="2">
    <source>
        <dbReference type="Pfam" id="PF14479"/>
    </source>
</evidence>
<dbReference type="InterPro" id="IPR029498">
    <property type="entry name" value="HeLo_dom"/>
</dbReference>
<dbReference type="PANTHER" id="PTHR37542">
    <property type="entry name" value="HELO DOMAIN-CONTAINING PROTEIN-RELATED"/>
    <property type="match status" value="1"/>
</dbReference>
<keyword evidence="1" id="KW-0677">Repeat</keyword>
<evidence type="ECO:0000313" key="5">
    <source>
        <dbReference type="Proteomes" id="UP000241690"/>
    </source>
</evidence>
<dbReference type="InterPro" id="IPR038305">
    <property type="entry name" value="HeLo_sf"/>
</dbReference>
<evidence type="ECO:0000259" key="3">
    <source>
        <dbReference type="Pfam" id="PF24883"/>
    </source>
</evidence>
<feature type="domain" description="Prion-inhibition and propagation HeLo" evidence="2">
    <location>
        <begin position="12"/>
        <end position="206"/>
    </location>
</feature>
<dbReference type="AlphaFoldDB" id="A0A2T4AK04"/>